<accession>A0A2M8RGQ6</accession>
<dbReference type="EMBL" id="PGVG01000001">
    <property type="protein sequence ID" value="PJG57005.1"/>
    <property type="molecule type" value="Genomic_DNA"/>
</dbReference>
<gene>
    <name evidence="2" type="ORF">CVM73_00870</name>
</gene>
<dbReference type="Proteomes" id="UP000231194">
    <property type="component" value="Unassembled WGS sequence"/>
</dbReference>
<keyword evidence="3" id="KW-1185">Reference proteome</keyword>
<evidence type="ECO:0000313" key="3">
    <source>
        <dbReference type="Proteomes" id="UP000231194"/>
    </source>
</evidence>
<feature type="region of interest" description="Disordered" evidence="1">
    <location>
        <begin position="21"/>
        <end position="81"/>
    </location>
</feature>
<sequence length="81" mass="8332">MSSRSRGAGARSFAVRFALIRKQGRREGRAPAGTQGPHARNARGVTTGDARTSRPSLRNGVTAYGALSPGSDALLPPSPCG</sequence>
<protein>
    <submittedName>
        <fullName evidence="2">Uncharacterized protein</fullName>
    </submittedName>
</protein>
<evidence type="ECO:0000313" key="2">
    <source>
        <dbReference type="EMBL" id="PJG57005.1"/>
    </source>
</evidence>
<reference evidence="2 3" key="1">
    <citation type="submission" date="2017-11" db="EMBL/GenBank/DDBJ databases">
        <title>Bradyrhizobium forestalis sp. nov., an efficient nitrogen-fixing bacterium isolated from nodules of forest legume species in the Amazon.</title>
        <authorList>
            <person name="Costa E.M."/>
            <person name="Guimaraes A."/>
            <person name="Carvalho T.S."/>
            <person name="Rodrigues T.L."/>
            <person name="Ribeiro P.R.A."/>
            <person name="Lebbe L."/>
            <person name="Willems A."/>
            <person name="Moreira F.M.S."/>
        </authorList>
    </citation>
    <scope>NUCLEOTIDE SEQUENCE [LARGE SCALE GENOMIC DNA]</scope>
    <source>
        <strain evidence="2 3">INPA54B</strain>
    </source>
</reference>
<organism evidence="2 3">
    <name type="scientific">Bradyrhizobium forestalis</name>
    <dbReference type="NCBI Taxonomy" id="1419263"/>
    <lineage>
        <taxon>Bacteria</taxon>
        <taxon>Pseudomonadati</taxon>
        <taxon>Pseudomonadota</taxon>
        <taxon>Alphaproteobacteria</taxon>
        <taxon>Hyphomicrobiales</taxon>
        <taxon>Nitrobacteraceae</taxon>
        <taxon>Bradyrhizobium</taxon>
    </lineage>
</organism>
<proteinExistence type="predicted"/>
<name>A0A2M8RGQ6_9BRAD</name>
<comment type="caution">
    <text evidence="2">The sequence shown here is derived from an EMBL/GenBank/DDBJ whole genome shotgun (WGS) entry which is preliminary data.</text>
</comment>
<dbReference type="AlphaFoldDB" id="A0A2M8RGQ6"/>
<evidence type="ECO:0000256" key="1">
    <source>
        <dbReference type="SAM" id="MobiDB-lite"/>
    </source>
</evidence>